<dbReference type="InterPro" id="IPR032816">
    <property type="entry name" value="VTT_dom"/>
</dbReference>
<evidence type="ECO:0000256" key="1">
    <source>
        <dbReference type="ARBA" id="ARBA00004651"/>
    </source>
</evidence>
<dbReference type="PANTHER" id="PTHR12677:SF59">
    <property type="entry name" value="GOLGI APPARATUS MEMBRANE PROTEIN TVP38-RELATED"/>
    <property type="match status" value="1"/>
</dbReference>
<evidence type="ECO:0000259" key="7">
    <source>
        <dbReference type="Pfam" id="PF09335"/>
    </source>
</evidence>
<reference evidence="8 9" key="1">
    <citation type="submission" date="2024-02" db="EMBL/GenBank/DDBJ databases">
        <title>Bacterial strain from lacustrine sediment.</title>
        <authorList>
            <person name="Petit C."/>
            <person name="Fadhlaoui K."/>
        </authorList>
    </citation>
    <scope>NUCLEOTIDE SEQUENCE [LARGE SCALE GENOMIC DNA]</scope>
    <source>
        <strain evidence="8 9">IPX-CK</strain>
    </source>
</reference>
<sequence>MDKKARRHVVACCILFIGLVIGVTIILLPYFQRLSEPEYQAEIQNWINEIGGAGILLILAVQIVQVIIAFIPGEPVEVMAGALYGTVPGLLICLAGCVFASAFIFSLSKRFGKKLLYHLFGEEKVLSWKWLQDGHKSEIVTFILFLIPGTPKDMLTYIVGVTEMSAGKFIGISTFARIPSVLSSTMIGSTIRQGDWKLSLSVFVITGLIGIAGIGFKDKVIDFCRRKINGGHSNKTKCESLDYVEAVHSDKVYPLMYCRMAIQGNLDIEKLKDAVNLSSQYVPEILYTYDFKRAVFVNRDLTVENVLILDRFGLEEDFWWDLSKNAQLQIVFSKEEKQSNIVIAMSHILTDGVGFLQYLYLLASLYNDIPSDKRLHNTRDISLFLKNIRVGSPTEQTKYGMRINAVPLRAFNNGTQSFCLNSTIDSDDLNTIHVKAKKSGATLNHVFITAYARVIARLQNTDKVILSCPADLRRFQPHQDNLTVANMTGIYKRIILEINEQITFSETLSQTCIEMALQKERCRCFESIRLLNFAFHKTPRFILKKAIKKSYHLFPVSYTNIGIIDHEKLYFRDCYIKKCYLTGTYRLSPDFQLSISTFRNLCTLNCTLIGEAGDERIGQSILEQIKKELLEWIQE</sequence>
<feature type="domain" description="VTT" evidence="7">
    <location>
        <begin position="71"/>
        <end position="189"/>
    </location>
</feature>
<keyword evidence="9" id="KW-1185">Reference proteome</keyword>
<evidence type="ECO:0000313" key="9">
    <source>
        <dbReference type="Proteomes" id="UP001451571"/>
    </source>
</evidence>
<dbReference type="PANTHER" id="PTHR12677">
    <property type="entry name" value="GOLGI APPARATUS MEMBRANE PROTEIN TVP38-RELATED"/>
    <property type="match status" value="1"/>
</dbReference>
<dbReference type="RefSeq" id="WP_342755831.1">
    <property type="nucleotide sequence ID" value="NZ_CP146256.1"/>
</dbReference>
<gene>
    <name evidence="8" type="ORF">V6984_11780</name>
</gene>
<feature type="transmembrane region" description="Helical" evidence="6">
    <location>
        <begin position="83"/>
        <end position="107"/>
    </location>
</feature>
<proteinExistence type="predicted"/>
<evidence type="ECO:0000256" key="4">
    <source>
        <dbReference type="ARBA" id="ARBA00022989"/>
    </source>
</evidence>
<keyword evidence="5 6" id="KW-0472">Membrane</keyword>
<feature type="transmembrane region" description="Helical" evidence="6">
    <location>
        <begin position="196"/>
        <end position="216"/>
    </location>
</feature>
<name>A0ABZ3EPV6_9FIRM</name>
<keyword evidence="2" id="KW-1003">Cell membrane</keyword>
<evidence type="ECO:0000256" key="3">
    <source>
        <dbReference type="ARBA" id="ARBA00022692"/>
    </source>
</evidence>
<dbReference type="EMBL" id="CP146256">
    <property type="protein sequence ID" value="XAH72212.1"/>
    <property type="molecule type" value="Genomic_DNA"/>
</dbReference>
<comment type="subcellular location">
    <subcellularLocation>
        <location evidence="1">Cell membrane</location>
        <topology evidence="1">Multi-pass membrane protein</topology>
    </subcellularLocation>
</comment>
<keyword evidence="3 6" id="KW-0812">Transmembrane</keyword>
<evidence type="ECO:0000256" key="6">
    <source>
        <dbReference type="SAM" id="Phobius"/>
    </source>
</evidence>
<dbReference type="Gene3D" id="3.30.559.30">
    <property type="entry name" value="Nonribosomal peptide synthetase, condensation domain"/>
    <property type="match status" value="1"/>
</dbReference>
<organism evidence="8 9">
    <name type="scientific">Kineothrix sedimenti</name>
    <dbReference type="NCBI Taxonomy" id="3123317"/>
    <lineage>
        <taxon>Bacteria</taxon>
        <taxon>Bacillati</taxon>
        <taxon>Bacillota</taxon>
        <taxon>Clostridia</taxon>
        <taxon>Lachnospirales</taxon>
        <taxon>Lachnospiraceae</taxon>
        <taxon>Kineothrix</taxon>
    </lineage>
</organism>
<feature type="transmembrane region" description="Helical" evidence="6">
    <location>
        <begin position="9"/>
        <end position="30"/>
    </location>
</feature>
<evidence type="ECO:0000256" key="5">
    <source>
        <dbReference type="ARBA" id="ARBA00023136"/>
    </source>
</evidence>
<dbReference type="Proteomes" id="UP001451571">
    <property type="component" value="Chromosome"/>
</dbReference>
<dbReference type="InterPro" id="IPR015414">
    <property type="entry name" value="TMEM64"/>
</dbReference>
<feature type="transmembrane region" description="Helical" evidence="6">
    <location>
        <begin position="50"/>
        <end position="71"/>
    </location>
</feature>
<dbReference type="Pfam" id="PF09335">
    <property type="entry name" value="VTT_dom"/>
    <property type="match status" value="1"/>
</dbReference>
<protein>
    <submittedName>
        <fullName evidence="8">VTT domain-containing protein</fullName>
    </submittedName>
</protein>
<evidence type="ECO:0000256" key="2">
    <source>
        <dbReference type="ARBA" id="ARBA00022475"/>
    </source>
</evidence>
<accession>A0ABZ3EPV6</accession>
<keyword evidence="4 6" id="KW-1133">Transmembrane helix</keyword>
<dbReference type="SUPFAM" id="SSF52777">
    <property type="entry name" value="CoA-dependent acyltransferases"/>
    <property type="match status" value="1"/>
</dbReference>
<evidence type="ECO:0000313" key="8">
    <source>
        <dbReference type="EMBL" id="XAH72212.1"/>
    </source>
</evidence>